<keyword evidence="1" id="KW-1133">Transmembrane helix</keyword>
<gene>
    <name evidence="2" type="ORF">Ahy_A05g022733</name>
</gene>
<dbReference type="EMBL" id="SDMP01000005">
    <property type="protein sequence ID" value="RYR56991.1"/>
    <property type="molecule type" value="Genomic_DNA"/>
</dbReference>
<feature type="transmembrane region" description="Helical" evidence="1">
    <location>
        <begin position="52"/>
        <end position="73"/>
    </location>
</feature>
<comment type="caution">
    <text evidence="2">The sequence shown here is derived from an EMBL/GenBank/DDBJ whole genome shotgun (WGS) entry which is preliminary data.</text>
</comment>
<name>A0A445D1D7_ARAHY</name>
<dbReference type="STRING" id="3818.A0A445D1D7"/>
<keyword evidence="1" id="KW-0472">Membrane</keyword>
<keyword evidence="3" id="KW-1185">Reference proteome</keyword>
<evidence type="ECO:0000313" key="2">
    <source>
        <dbReference type="EMBL" id="RYR56991.1"/>
    </source>
</evidence>
<evidence type="ECO:0000313" key="3">
    <source>
        <dbReference type="Proteomes" id="UP000289738"/>
    </source>
</evidence>
<protein>
    <submittedName>
        <fullName evidence="2">Uncharacterized protein</fullName>
    </submittedName>
</protein>
<keyword evidence="1" id="KW-0812">Transmembrane</keyword>
<organism evidence="2 3">
    <name type="scientific">Arachis hypogaea</name>
    <name type="common">Peanut</name>
    <dbReference type="NCBI Taxonomy" id="3818"/>
    <lineage>
        <taxon>Eukaryota</taxon>
        <taxon>Viridiplantae</taxon>
        <taxon>Streptophyta</taxon>
        <taxon>Embryophyta</taxon>
        <taxon>Tracheophyta</taxon>
        <taxon>Spermatophyta</taxon>
        <taxon>Magnoliopsida</taxon>
        <taxon>eudicotyledons</taxon>
        <taxon>Gunneridae</taxon>
        <taxon>Pentapetalae</taxon>
        <taxon>rosids</taxon>
        <taxon>fabids</taxon>
        <taxon>Fabales</taxon>
        <taxon>Fabaceae</taxon>
        <taxon>Papilionoideae</taxon>
        <taxon>50 kb inversion clade</taxon>
        <taxon>dalbergioids sensu lato</taxon>
        <taxon>Dalbergieae</taxon>
        <taxon>Pterocarpus clade</taxon>
        <taxon>Arachis</taxon>
    </lineage>
</organism>
<dbReference type="AlphaFoldDB" id="A0A445D1D7"/>
<reference evidence="2 3" key="1">
    <citation type="submission" date="2019-01" db="EMBL/GenBank/DDBJ databases">
        <title>Sequencing of cultivated peanut Arachis hypogaea provides insights into genome evolution and oil improvement.</title>
        <authorList>
            <person name="Chen X."/>
        </authorList>
    </citation>
    <scope>NUCLEOTIDE SEQUENCE [LARGE SCALE GENOMIC DNA]</scope>
    <source>
        <strain evidence="3">cv. Fuhuasheng</strain>
        <tissue evidence="2">Leaves</tissue>
    </source>
</reference>
<dbReference type="Proteomes" id="UP000289738">
    <property type="component" value="Chromosome A05"/>
</dbReference>
<evidence type="ECO:0000256" key="1">
    <source>
        <dbReference type="SAM" id="Phobius"/>
    </source>
</evidence>
<proteinExistence type="predicted"/>
<accession>A0A445D1D7</accession>
<sequence>MINTQNIIYAMPRQRLQPPPPAAIRPLLLAVESLFEHIAASPSHVGHLVGRLFGHLAVAHLYVLLLSVVVAVVDPTSVGHLTRVPLLATSRLVYFVSVAGSPPKLPFCSAPRVMSLSLREEESIGGFSALRNVGKPKKDGILGTASTPKQLHSLWIKELAKVLESPLDRCRSVLR</sequence>